<reference evidence="2" key="1">
    <citation type="submission" date="2017-08" db="EMBL/GenBank/DDBJ databases">
        <authorList>
            <person name="Huang Z."/>
        </authorList>
    </citation>
    <scope>NUCLEOTIDE SEQUENCE [LARGE SCALE GENOMIC DNA]</scope>
    <source>
        <strain evidence="2">SA5d-4</strain>
    </source>
</reference>
<proteinExistence type="predicted"/>
<dbReference type="GO" id="GO:0006508">
    <property type="term" value="P:proteolysis"/>
    <property type="evidence" value="ECO:0007669"/>
    <property type="project" value="InterPro"/>
</dbReference>
<evidence type="ECO:0000313" key="2">
    <source>
        <dbReference type="Proteomes" id="UP000217083"/>
    </source>
</evidence>
<dbReference type="SUPFAM" id="SSF51556">
    <property type="entry name" value="Metallo-dependent hydrolases"/>
    <property type="match status" value="1"/>
</dbReference>
<dbReference type="Proteomes" id="UP000217083">
    <property type="component" value="Unassembled WGS sequence"/>
</dbReference>
<evidence type="ECO:0000313" key="1">
    <source>
        <dbReference type="EMBL" id="OZM58648.1"/>
    </source>
</evidence>
<accession>A0A263BYG2</accession>
<dbReference type="Gene3D" id="3.20.20.140">
    <property type="entry name" value="Metal-dependent hydrolases"/>
    <property type="match status" value="1"/>
</dbReference>
<dbReference type="PROSITE" id="PS51365">
    <property type="entry name" value="RENAL_DIPEPTIDASE_2"/>
    <property type="match status" value="1"/>
</dbReference>
<dbReference type="RefSeq" id="WP_094921876.1">
    <property type="nucleotide sequence ID" value="NZ_NPIA01000001.1"/>
</dbReference>
<dbReference type="InterPro" id="IPR008257">
    <property type="entry name" value="Pept_M19"/>
</dbReference>
<dbReference type="InterPro" id="IPR032466">
    <property type="entry name" value="Metal_Hydrolase"/>
</dbReference>
<dbReference type="Pfam" id="PF01244">
    <property type="entry name" value="Peptidase_M19"/>
    <property type="match status" value="1"/>
</dbReference>
<keyword evidence="2" id="KW-1185">Reference proteome</keyword>
<dbReference type="EMBL" id="NPIA01000001">
    <property type="protein sequence ID" value="OZM58648.1"/>
    <property type="molecule type" value="Genomic_DNA"/>
</dbReference>
<dbReference type="CDD" id="cd01301">
    <property type="entry name" value="rDP_like"/>
    <property type="match status" value="1"/>
</dbReference>
<reference evidence="1 2" key="2">
    <citation type="submission" date="2017-09" db="EMBL/GenBank/DDBJ databases">
        <title>Bacillus patelloidae sp. nov., isolated from the intestinal tract of a marine limpet.</title>
        <authorList>
            <person name="Liu R."/>
            <person name="Dong C."/>
            <person name="Shao Z."/>
        </authorList>
    </citation>
    <scope>NUCLEOTIDE SEQUENCE [LARGE SCALE GENOMIC DNA]</scope>
    <source>
        <strain evidence="1 2">SA5d-4</strain>
    </source>
</reference>
<dbReference type="AlphaFoldDB" id="A0A263BYG2"/>
<sequence>MIFDAHCDVLYKMWKNPALSFEKSADLHVTFAGLKKANVKVQCFAIFIPPEVPSEQKFNVALEMIDIFYRKVLPMHPELKLVRTSQEINSLKHDEIGIMLTLEGCDCIGNDLIKLRTLFRLGVRSVGLTWNYANAVADGALEKRNGGLSNFGIETVKLINEAYSWTDVSHLSEQSFWDTIELAKFPIASHSNARKLCNHPRNLTDEQIKALIKRNAPIGITFVPMFLSEGKSATVRDVLNQIEYICSLGGENNIGFGSDFDGIDETVIGLENVYQYEYFSNELLKLYKDDIVRGFLFNNFFRRLPI</sequence>
<dbReference type="PANTHER" id="PTHR10443">
    <property type="entry name" value="MICROSOMAL DIPEPTIDASE"/>
    <property type="match status" value="1"/>
</dbReference>
<gene>
    <name evidence="1" type="ORF">CIB95_03510</name>
</gene>
<organism evidence="1 2">
    <name type="scientific">Lottiidibacillus patelloidae</name>
    <dbReference type="NCBI Taxonomy" id="2670334"/>
    <lineage>
        <taxon>Bacteria</taxon>
        <taxon>Bacillati</taxon>
        <taxon>Bacillota</taxon>
        <taxon>Bacilli</taxon>
        <taxon>Bacillales</taxon>
        <taxon>Bacillaceae</taxon>
        <taxon>Lottiidibacillus</taxon>
    </lineage>
</organism>
<dbReference type="GO" id="GO:0070573">
    <property type="term" value="F:metallodipeptidase activity"/>
    <property type="evidence" value="ECO:0007669"/>
    <property type="project" value="InterPro"/>
</dbReference>
<dbReference type="PANTHER" id="PTHR10443:SF12">
    <property type="entry name" value="DIPEPTIDASE"/>
    <property type="match status" value="1"/>
</dbReference>
<comment type="caution">
    <text evidence="1">The sequence shown here is derived from an EMBL/GenBank/DDBJ whole genome shotgun (WGS) entry which is preliminary data.</text>
</comment>
<protein>
    <submittedName>
        <fullName evidence="1">Diguanylate cyclase</fullName>
    </submittedName>
</protein>
<name>A0A263BYG2_9BACI</name>